<dbReference type="Gene3D" id="6.10.140.2220">
    <property type="match status" value="1"/>
</dbReference>
<dbReference type="Pfam" id="PF01753">
    <property type="entry name" value="zf-MYND"/>
    <property type="match status" value="1"/>
</dbReference>
<dbReference type="SUPFAM" id="SSF144232">
    <property type="entry name" value="HIT/MYND zinc finger-like"/>
    <property type="match status" value="1"/>
</dbReference>
<name>A0A1D1UEZ2_RAMVA</name>
<feature type="domain" description="MYND-type" evidence="6">
    <location>
        <begin position="113"/>
        <end position="150"/>
    </location>
</feature>
<evidence type="ECO:0000256" key="2">
    <source>
        <dbReference type="ARBA" id="ARBA00022771"/>
    </source>
</evidence>
<protein>
    <recommendedName>
        <fullName evidence="6">MYND-type domain-containing protein</fullName>
    </recommendedName>
</protein>
<keyword evidence="8" id="KW-1185">Reference proteome</keyword>
<dbReference type="PROSITE" id="PS50865">
    <property type="entry name" value="ZF_MYND_2"/>
    <property type="match status" value="1"/>
</dbReference>
<dbReference type="PANTHER" id="PTHR46533">
    <property type="entry name" value="ZINC FINGER MYND DOMAIN-CONTAINING PROTEIN 12"/>
    <property type="match status" value="1"/>
</dbReference>
<keyword evidence="3" id="KW-0862">Zinc</keyword>
<evidence type="ECO:0000259" key="6">
    <source>
        <dbReference type="PROSITE" id="PS50865"/>
    </source>
</evidence>
<evidence type="ECO:0000313" key="7">
    <source>
        <dbReference type="EMBL" id="GAU87120.1"/>
    </source>
</evidence>
<evidence type="ECO:0000256" key="3">
    <source>
        <dbReference type="ARBA" id="ARBA00022833"/>
    </source>
</evidence>
<evidence type="ECO:0000256" key="5">
    <source>
        <dbReference type="SAM" id="MobiDB-lite"/>
    </source>
</evidence>
<evidence type="ECO:0000256" key="4">
    <source>
        <dbReference type="PROSITE-ProRule" id="PRU00134"/>
    </source>
</evidence>
<dbReference type="InterPro" id="IPR053248">
    <property type="entry name" value="Zinc_finger_MYND_domain"/>
</dbReference>
<accession>A0A1D1UEZ2</accession>
<sequence length="585" mass="66581">MSCDNDAEADPTSTIAISEEEKPSPPSAPPLRPLDPLVNFPTFKFTPKEAQPVLTDHNQRTITSGQPVEKAKAFQPAIEFLASAKDVVVPRTRLPQATKHIPIEHHKKHHYGCEICGRPPSIMCSACKETYYCGEEHCLLDFHAIHKFICVKLKIVRNVASKSEQWKRHSKQDIAENIKMRKIILLNIANNMAGRHLIRGNYSFTICCSLLAQKMVQELYGGNSPQIVRPYLSMAEAYLLRQKLERSRYYSALIHFLTSHKLGQQLPTEQEQQLRRLEANQLARQGKWQQAKLVLATQIVEIAFETGLDNHCLLDSLFHLANVCFLDKDIVAATAFYAYFLQILSDALVKDVTQGAASLHRVIEEDLNEEVIEENKLGITLKDDLQWAHLMSQTDYAVYLKRERILMYLRTIMLQFETANRTDFPDIFPALHYCVAMALFICRQWKEASNMYGEAVSLTTPARQADFSDIHKVMDTLQAHAKVGLNALEVVEAPLEVRHKKGKKKREPIALKPAEVKPCINPVKPLWRPQLVDFEAEEKLDQDDELGLTMKRLVDNVNQYKKEQQQKEAAANADNINILSKLGII</sequence>
<feature type="region of interest" description="Disordered" evidence="5">
    <location>
        <begin position="1"/>
        <end position="33"/>
    </location>
</feature>
<dbReference type="GO" id="GO:0008270">
    <property type="term" value="F:zinc ion binding"/>
    <property type="evidence" value="ECO:0007669"/>
    <property type="project" value="UniProtKB-KW"/>
</dbReference>
<evidence type="ECO:0000313" key="8">
    <source>
        <dbReference type="Proteomes" id="UP000186922"/>
    </source>
</evidence>
<gene>
    <name evidence="7" type="primary">RvY_00017-1</name>
    <name evidence="7" type="synonym">RvY_00017.1</name>
    <name evidence="7" type="ORF">RvY_00017</name>
</gene>
<proteinExistence type="predicted"/>
<feature type="compositionally biased region" description="Pro residues" evidence="5">
    <location>
        <begin position="24"/>
        <end position="33"/>
    </location>
</feature>
<dbReference type="EMBL" id="BDGG01000001">
    <property type="protein sequence ID" value="GAU87120.1"/>
    <property type="molecule type" value="Genomic_DNA"/>
</dbReference>
<dbReference type="PANTHER" id="PTHR46533:SF1">
    <property type="entry name" value="ZINC FINGER MYND DOMAIN-CONTAINING PROTEIN 12"/>
    <property type="match status" value="1"/>
</dbReference>
<keyword evidence="1" id="KW-0479">Metal-binding</keyword>
<comment type="caution">
    <text evidence="7">The sequence shown here is derived from an EMBL/GenBank/DDBJ whole genome shotgun (WGS) entry which is preliminary data.</text>
</comment>
<organism evidence="7 8">
    <name type="scientific">Ramazzottius varieornatus</name>
    <name type="common">Water bear</name>
    <name type="synonym">Tardigrade</name>
    <dbReference type="NCBI Taxonomy" id="947166"/>
    <lineage>
        <taxon>Eukaryota</taxon>
        <taxon>Metazoa</taxon>
        <taxon>Ecdysozoa</taxon>
        <taxon>Tardigrada</taxon>
        <taxon>Eutardigrada</taxon>
        <taxon>Parachela</taxon>
        <taxon>Hypsibioidea</taxon>
        <taxon>Ramazzottiidae</taxon>
        <taxon>Ramazzottius</taxon>
    </lineage>
</organism>
<reference evidence="7 8" key="1">
    <citation type="journal article" date="2016" name="Nat. Commun.">
        <title>Extremotolerant tardigrade genome and improved radiotolerance of human cultured cells by tardigrade-unique protein.</title>
        <authorList>
            <person name="Hashimoto T."/>
            <person name="Horikawa D.D."/>
            <person name="Saito Y."/>
            <person name="Kuwahara H."/>
            <person name="Kozuka-Hata H."/>
            <person name="Shin-I T."/>
            <person name="Minakuchi Y."/>
            <person name="Ohishi K."/>
            <person name="Motoyama A."/>
            <person name="Aizu T."/>
            <person name="Enomoto A."/>
            <person name="Kondo K."/>
            <person name="Tanaka S."/>
            <person name="Hara Y."/>
            <person name="Koshikawa S."/>
            <person name="Sagara H."/>
            <person name="Miura T."/>
            <person name="Yokobori S."/>
            <person name="Miyagawa K."/>
            <person name="Suzuki Y."/>
            <person name="Kubo T."/>
            <person name="Oyama M."/>
            <person name="Kohara Y."/>
            <person name="Fujiyama A."/>
            <person name="Arakawa K."/>
            <person name="Katayama T."/>
            <person name="Toyoda A."/>
            <person name="Kunieda T."/>
        </authorList>
    </citation>
    <scope>NUCLEOTIDE SEQUENCE [LARGE SCALE GENOMIC DNA]</scope>
    <source>
        <strain evidence="7 8">YOKOZUNA-1</strain>
    </source>
</reference>
<dbReference type="AlphaFoldDB" id="A0A1D1UEZ2"/>
<evidence type="ECO:0000256" key="1">
    <source>
        <dbReference type="ARBA" id="ARBA00022723"/>
    </source>
</evidence>
<keyword evidence="2 4" id="KW-0863">Zinc-finger</keyword>
<dbReference type="OrthoDB" id="3174329at2759"/>
<dbReference type="Proteomes" id="UP000186922">
    <property type="component" value="Unassembled WGS sequence"/>
</dbReference>
<dbReference type="InterPro" id="IPR002893">
    <property type="entry name" value="Znf_MYND"/>
</dbReference>